<evidence type="ECO:0000256" key="1">
    <source>
        <dbReference type="ARBA" id="ARBA00009660"/>
    </source>
</evidence>
<evidence type="ECO:0000256" key="5">
    <source>
        <dbReference type="ARBA" id="ARBA00023004"/>
    </source>
</evidence>
<evidence type="ECO:0000313" key="7">
    <source>
        <dbReference type="EMBL" id="GAA5148430.1"/>
    </source>
</evidence>
<name>A0ABP9PPC9_9BACT</name>
<gene>
    <name evidence="7" type="primary">glbN</name>
    <name evidence="7" type="ORF">GCM10023213_44700</name>
</gene>
<keyword evidence="4 6" id="KW-0479">Metal-binding</keyword>
<evidence type="ECO:0000256" key="2">
    <source>
        <dbReference type="ARBA" id="ARBA00022448"/>
    </source>
</evidence>
<accession>A0ABP9PPC9</accession>
<dbReference type="CDD" id="cd00454">
    <property type="entry name" value="TrHb1_N"/>
    <property type="match status" value="1"/>
</dbReference>
<dbReference type="InterPro" id="IPR001486">
    <property type="entry name" value="Hemoglobin_trunc"/>
</dbReference>
<comment type="cofactor">
    <cofactor evidence="6">
        <name>heme</name>
        <dbReference type="ChEBI" id="CHEBI:30413"/>
    </cofactor>
</comment>
<dbReference type="InterPro" id="IPR012292">
    <property type="entry name" value="Globin/Proto"/>
</dbReference>
<keyword evidence="5 6" id="KW-0408">Iron</keyword>
<evidence type="ECO:0000256" key="3">
    <source>
        <dbReference type="ARBA" id="ARBA00022617"/>
    </source>
</evidence>
<keyword evidence="2 6" id="KW-0813">Transport</keyword>
<dbReference type="PIRSF" id="PIRSF002030">
    <property type="entry name" value="Globin_Protozoa/Cyanobacteria"/>
    <property type="match status" value="1"/>
</dbReference>
<dbReference type="InterPro" id="IPR009050">
    <property type="entry name" value="Globin-like_sf"/>
</dbReference>
<keyword evidence="3 6" id="KW-0349">Heme</keyword>
<dbReference type="SUPFAM" id="SSF46458">
    <property type="entry name" value="Globin-like"/>
    <property type="match status" value="1"/>
</dbReference>
<dbReference type="EMBL" id="BAABIA010000011">
    <property type="protein sequence ID" value="GAA5148430.1"/>
    <property type="molecule type" value="Genomic_DNA"/>
</dbReference>
<dbReference type="InterPro" id="IPR016339">
    <property type="entry name" value="Hemoglobin_trunc_I"/>
</dbReference>
<keyword evidence="8" id="KW-1185">Reference proteome</keyword>
<dbReference type="Pfam" id="PF01152">
    <property type="entry name" value="Bac_globin"/>
    <property type="match status" value="1"/>
</dbReference>
<evidence type="ECO:0000313" key="8">
    <source>
        <dbReference type="Proteomes" id="UP001499852"/>
    </source>
</evidence>
<dbReference type="Proteomes" id="UP001499852">
    <property type="component" value="Unassembled WGS sequence"/>
</dbReference>
<comment type="caution">
    <text evidence="7">The sequence shown here is derived from an EMBL/GenBank/DDBJ whole genome shotgun (WGS) entry which is preliminary data.</text>
</comment>
<evidence type="ECO:0000256" key="6">
    <source>
        <dbReference type="PIRNR" id="PIRNR002030"/>
    </source>
</evidence>
<reference evidence="8" key="1">
    <citation type="journal article" date="2019" name="Int. J. Syst. Evol. Microbiol.">
        <title>The Global Catalogue of Microorganisms (GCM) 10K type strain sequencing project: providing services to taxonomists for standard genome sequencing and annotation.</title>
        <authorList>
            <consortium name="The Broad Institute Genomics Platform"/>
            <consortium name="The Broad Institute Genome Sequencing Center for Infectious Disease"/>
            <person name="Wu L."/>
            <person name="Ma J."/>
        </authorList>
    </citation>
    <scope>NUCLEOTIDE SEQUENCE [LARGE SCALE GENOMIC DNA]</scope>
    <source>
        <strain evidence="8">JCM 18053</strain>
    </source>
</reference>
<organism evidence="7 8">
    <name type="scientific">Prosthecobacter algae</name>
    <dbReference type="NCBI Taxonomy" id="1144682"/>
    <lineage>
        <taxon>Bacteria</taxon>
        <taxon>Pseudomonadati</taxon>
        <taxon>Verrucomicrobiota</taxon>
        <taxon>Verrucomicrobiia</taxon>
        <taxon>Verrucomicrobiales</taxon>
        <taxon>Verrucomicrobiaceae</taxon>
        <taxon>Prosthecobacter</taxon>
    </lineage>
</organism>
<evidence type="ECO:0000256" key="4">
    <source>
        <dbReference type="ARBA" id="ARBA00022723"/>
    </source>
</evidence>
<sequence>MPAHGSPILEVASDAERAQSEAMETPATLYDRLGGAAGVESLIEAFYVRVLADSELAPFFRDSSIERLRKMQTEFFNRALGGPMGYSGLPLAHVHHGRGITRHHFTLFVGHLLETLKDYGCEDKETDEVIEHINTFANEITGTSY</sequence>
<comment type="similarity">
    <text evidence="1 6">Belongs to the truncated hemoglobin family. Group I subfamily.</text>
</comment>
<proteinExistence type="inferred from homology"/>
<keyword evidence="6" id="KW-0561">Oxygen transport</keyword>
<protein>
    <recommendedName>
        <fullName evidence="6">Group 1 truncated hemoglobin</fullName>
    </recommendedName>
</protein>
<dbReference type="Gene3D" id="1.10.490.10">
    <property type="entry name" value="Globins"/>
    <property type="match status" value="1"/>
</dbReference>